<dbReference type="AlphaFoldDB" id="A0A183FSE7"/>
<reference evidence="3" key="2">
    <citation type="submission" date="2019-09" db="UniProtKB">
        <authorList>
            <consortium name="WormBaseParasite"/>
        </authorList>
    </citation>
    <scope>IDENTIFICATION</scope>
</reference>
<sequence length="112" mass="12459">MSGLVITTPVNIFHAVGDTVTTITIRTIPEIATEVMVPTDRQDTPRSKLDLGHRLGSVYTSLLIKAMRANRDLEPRPFRVGTATKETTIIKTIAAIDRMDNRRDLTKEGVEK</sequence>
<keyword evidence="2" id="KW-1185">Reference proteome</keyword>
<dbReference type="Proteomes" id="UP000050761">
    <property type="component" value="Unassembled WGS sequence"/>
</dbReference>
<accession>A0A183FSE7</accession>
<organism evidence="2 3">
    <name type="scientific">Heligmosomoides polygyrus</name>
    <name type="common">Parasitic roundworm</name>
    <dbReference type="NCBI Taxonomy" id="6339"/>
    <lineage>
        <taxon>Eukaryota</taxon>
        <taxon>Metazoa</taxon>
        <taxon>Ecdysozoa</taxon>
        <taxon>Nematoda</taxon>
        <taxon>Chromadorea</taxon>
        <taxon>Rhabditida</taxon>
        <taxon>Rhabditina</taxon>
        <taxon>Rhabditomorpha</taxon>
        <taxon>Strongyloidea</taxon>
        <taxon>Heligmosomidae</taxon>
        <taxon>Heligmosomoides</taxon>
    </lineage>
</organism>
<evidence type="ECO:0000313" key="1">
    <source>
        <dbReference type="EMBL" id="VDO86618.1"/>
    </source>
</evidence>
<evidence type="ECO:0000313" key="2">
    <source>
        <dbReference type="Proteomes" id="UP000050761"/>
    </source>
</evidence>
<name>A0A183FSE7_HELPZ</name>
<proteinExistence type="predicted"/>
<dbReference type="WBParaSite" id="HPBE_0001086401-mRNA-1">
    <property type="protein sequence ID" value="HPBE_0001086401-mRNA-1"/>
    <property type="gene ID" value="HPBE_0001086401"/>
</dbReference>
<evidence type="ECO:0000313" key="3">
    <source>
        <dbReference type="WBParaSite" id="HPBE_0001086401-mRNA-1"/>
    </source>
</evidence>
<reference evidence="1 2" key="1">
    <citation type="submission" date="2018-11" db="EMBL/GenBank/DDBJ databases">
        <authorList>
            <consortium name="Pathogen Informatics"/>
        </authorList>
    </citation>
    <scope>NUCLEOTIDE SEQUENCE [LARGE SCALE GENOMIC DNA]</scope>
</reference>
<accession>A0A3P8CEQ7</accession>
<gene>
    <name evidence="1" type="ORF">HPBE_LOCUS10865</name>
</gene>
<dbReference type="EMBL" id="UZAH01026906">
    <property type="protein sequence ID" value="VDO86618.1"/>
    <property type="molecule type" value="Genomic_DNA"/>
</dbReference>
<protein>
    <submittedName>
        <fullName evidence="3">Phage protein</fullName>
    </submittedName>
</protein>